<feature type="region of interest" description="Disordered" evidence="1">
    <location>
        <begin position="225"/>
        <end position="256"/>
    </location>
</feature>
<keyword evidence="2" id="KW-1133">Transmembrane helix</keyword>
<sequence length="430" mass="46051">MRGDGKAVDALRVGLVGLGVVAQVVYLPLLARRRDMFRVAAVCDLDLGHAEEVGGEIGARAYGDPVEMLDGDGFDAVLVLTPGCHGGLVRAALERGHWVLCEKPLAYSHAEVRGLTEHGARLMVGYMKQYDPAVQRLLECLHEAGGPECVRHLDVTVLHPSGESQRLFARPRASGHAPERLAPYLEAEERSITAALGTAPDRVRRLYSQVLLGSISHELSLIRLFTEPPPGPSTGPPAGSSARSSPGSSSGPDTEAVPTVDHVAVWPLDAFPPSVEVAGVLPGPPAGSSAGSCSGRFGVRWHYLPSYPAYHETVTLHHEHGSLELHFPSPYLLNAPTRLTVRSRVGTTERTMVFRDVAEAFERQLVAFHRFVTQGEPPLTGLDGALRDIATAQLIARRYAESVGIPLGGECAEISPAGIFPGGERTAERR</sequence>
<evidence type="ECO:0000259" key="3">
    <source>
        <dbReference type="Pfam" id="PF01408"/>
    </source>
</evidence>
<proteinExistence type="predicted"/>
<dbReference type="Gene3D" id="3.40.50.720">
    <property type="entry name" value="NAD(P)-binding Rossmann-like Domain"/>
    <property type="match status" value="1"/>
</dbReference>
<feature type="domain" description="Gfo/Idh/MocA-like oxidoreductase N-terminal" evidence="3">
    <location>
        <begin position="11"/>
        <end position="118"/>
    </location>
</feature>
<dbReference type="AlphaFoldDB" id="A0A8J3W0Y7"/>
<protein>
    <recommendedName>
        <fullName evidence="3">Gfo/Idh/MocA-like oxidoreductase N-terminal domain-containing protein</fullName>
    </recommendedName>
</protein>
<dbReference type="Pfam" id="PF01408">
    <property type="entry name" value="GFO_IDH_MocA"/>
    <property type="match status" value="1"/>
</dbReference>
<gene>
    <name evidence="4" type="ORF">Mth01_38360</name>
</gene>
<keyword evidence="2" id="KW-0472">Membrane</keyword>
<comment type="caution">
    <text evidence="4">The sequence shown here is derived from an EMBL/GenBank/DDBJ whole genome shotgun (WGS) entry which is preliminary data.</text>
</comment>
<dbReference type="Gene3D" id="3.30.360.10">
    <property type="entry name" value="Dihydrodipicolinate Reductase, domain 2"/>
    <property type="match status" value="1"/>
</dbReference>
<evidence type="ECO:0000313" key="5">
    <source>
        <dbReference type="Proteomes" id="UP000610966"/>
    </source>
</evidence>
<feature type="transmembrane region" description="Helical" evidence="2">
    <location>
        <begin position="12"/>
        <end position="31"/>
    </location>
</feature>
<dbReference type="Proteomes" id="UP000610966">
    <property type="component" value="Unassembled WGS sequence"/>
</dbReference>
<dbReference type="EMBL" id="BOOG01000037">
    <property type="protein sequence ID" value="GIH71583.1"/>
    <property type="molecule type" value="Genomic_DNA"/>
</dbReference>
<dbReference type="InterPro" id="IPR051317">
    <property type="entry name" value="Gfo/Idh/MocA_oxidoreduct"/>
</dbReference>
<dbReference type="PANTHER" id="PTHR43708">
    <property type="entry name" value="CONSERVED EXPRESSED OXIDOREDUCTASE (EUROFUNG)"/>
    <property type="match status" value="1"/>
</dbReference>
<name>A0A8J3W0Y7_9ACTN</name>
<dbReference type="InterPro" id="IPR036291">
    <property type="entry name" value="NAD(P)-bd_dom_sf"/>
</dbReference>
<dbReference type="SUPFAM" id="SSF51735">
    <property type="entry name" value="NAD(P)-binding Rossmann-fold domains"/>
    <property type="match status" value="1"/>
</dbReference>
<evidence type="ECO:0000313" key="4">
    <source>
        <dbReference type="EMBL" id="GIH71583.1"/>
    </source>
</evidence>
<keyword evidence="5" id="KW-1185">Reference proteome</keyword>
<feature type="compositionally biased region" description="Low complexity" evidence="1">
    <location>
        <begin position="236"/>
        <end position="252"/>
    </location>
</feature>
<reference evidence="4" key="1">
    <citation type="submission" date="2021-01" db="EMBL/GenBank/DDBJ databases">
        <title>Whole genome shotgun sequence of Sphaerimonospora thailandensis NBRC 107569.</title>
        <authorList>
            <person name="Komaki H."/>
            <person name="Tamura T."/>
        </authorList>
    </citation>
    <scope>NUCLEOTIDE SEQUENCE</scope>
    <source>
        <strain evidence="4">NBRC 107569</strain>
    </source>
</reference>
<dbReference type="GO" id="GO:0000166">
    <property type="term" value="F:nucleotide binding"/>
    <property type="evidence" value="ECO:0007669"/>
    <property type="project" value="InterPro"/>
</dbReference>
<dbReference type="InterPro" id="IPR000683">
    <property type="entry name" value="Gfo/Idh/MocA-like_OxRdtase_N"/>
</dbReference>
<keyword evidence="2" id="KW-0812">Transmembrane</keyword>
<organism evidence="4 5">
    <name type="scientific">Sphaerimonospora thailandensis</name>
    <dbReference type="NCBI Taxonomy" id="795644"/>
    <lineage>
        <taxon>Bacteria</taxon>
        <taxon>Bacillati</taxon>
        <taxon>Actinomycetota</taxon>
        <taxon>Actinomycetes</taxon>
        <taxon>Streptosporangiales</taxon>
        <taxon>Streptosporangiaceae</taxon>
        <taxon>Sphaerimonospora</taxon>
    </lineage>
</organism>
<evidence type="ECO:0000256" key="2">
    <source>
        <dbReference type="SAM" id="Phobius"/>
    </source>
</evidence>
<evidence type="ECO:0000256" key="1">
    <source>
        <dbReference type="SAM" id="MobiDB-lite"/>
    </source>
</evidence>
<accession>A0A8J3W0Y7</accession>
<dbReference type="PANTHER" id="PTHR43708:SF8">
    <property type="entry name" value="OXIDOREDUCTASE"/>
    <property type="match status" value="1"/>
</dbReference>